<dbReference type="NCBIfam" id="TIGR00277">
    <property type="entry name" value="HDIG"/>
    <property type="match status" value="1"/>
</dbReference>
<dbReference type="PROSITE" id="PS51833">
    <property type="entry name" value="HDOD"/>
    <property type="match status" value="1"/>
</dbReference>
<reference evidence="3" key="1">
    <citation type="submission" date="2010-12" db="EMBL/GenBank/DDBJ databases">
        <title>Complete sequence of Desulfovibrio aespoeensis Aspo-2.</title>
        <authorList>
            <consortium name="US DOE Joint Genome Institute"/>
            <person name="Lucas S."/>
            <person name="Copeland A."/>
            <person name="Lapidus A."/>
            <person name="Cheng J.-F."/>
            <person name="Goodwin L."/>
            <person name="Pitluck S."/>
            <person name="Chertkov O."/>
            <person name="Misra M."/>
            <person name="Detter J.C."/>
            <person name="Han C."/>
            <person name="Tapia R."/>
            <person name="Land M."/>
            <person name="Hauser L."/>
            <person name="Kyrpides N."/>
            <person name="Ivanova N."/>
            <person name="Ovchinnikova G."/>
            <person name="Pedersen K."/>
            <person name="Jagevall S."/>
            <person name="Hazen T."/>
            <person name="Woyke T."/>
        </authorList>
    </citation>
    <scope>NUCLEOTIDE SEQUENCE [LARGE SCALE GENOMIC DNA]</scope>
    <source>
        <strain evidence="3">ATCC 700646 / DSM 10631 / Aspo-2</strain>
    </source>
</reference>
<dbReference type="InterPro" id="IPR006675">
    <property type="entry name" value="HDIG_dom"/>
</dbReference>
<keyword evidence="3" id="KW-1185">Reference proteome</keyword>
<protein>
    <submittedName>
        <fullName evidence="2">Metal-dependent hydrolase HDOD</fullName>
    </submittedName>
</protein>
<dbReference type="InterPro" id="IPR003607">
    <property type="entry name" value="HD/PDEase_dom"/>
</dbReference>
<dbReference type="AlphaFoldDB" id="E6VTM8"/>
<dbReference type="CDD" id="cd00077">
    <property type="entry name" value="HDc"/>
    <property type="match status" value="1"/>
</dbReference>
<evidence type="ECO:0000313" key="3">
    <source>
        <dbReference type="Proteomes" id="UP000002191"/>
    </source>
</evidence>
<dbReference type="PANTHER" id="PTHR33525:SF3">
    <property type="entry name" value="RIBONUCLEASE Y"/>
    <property type="match status" value="1"/>
</dbReference>
<dbReference type="RefSeq" id="WP_013515227.1">
    <property type="nucleotide sequence ID" value="NC_014844.1"/>
</dbReference>
<dbReference type="KEGG" id="das:Daes_2310"/>
<name>E6VTM8_PSEA9</name>
<dbReference type="Proteomes" id="UP000002191">
    <property type="component" value="Chromosome"/>
</dbReference>
<dbReference type="OrthoDB" id="9803649at2"/>
<dbReference type="InterPro" id="IPR052340">
    <property type="entry name" value="RNase_Y/CdgJ"/>
</dbReference>
<gene>
    <name evidence="2" type="ordered locus">Daes_2310</name>
</gene>
<organism evidence="2 3">
    <name type="scientific">Pseudodesulfovibrio aespoeensis (strain ATCC 700646 / DSM 10631 / Aspo-2)</name>
    <name type="common">Desulfovibrio aespoeensis</name>
    <dbReference type="NCBI Taxonomy" id="643562"/>
    <lineage>
        <taxon>Bacteria</taxon>
        <taxon>Pseudomonadati</taxon>
        <taxon>Thermodesulfobacteriota</taxon>
        <taxon>Desulfovibrionia</taxon>
        <taxon>Desulfovibrionales</taxon>
        <taxon>Desulfovibrionaceae</taxon>
    </lineage>
</organism>
<evidence type="ECO:0000259" key="1">
    <source>
        <dbReference type="PROSITE" id="PS51833"/>
    </source>
</evidence>
<feature type="domain" description="HDOD" evidence="1">
    <location>
        <begin position="20"/>
        <end position="217"/>
    </location>
</feature>
<dbReference type="GO" id="GO:0016787">
    <property type="term" value="F:hydrolase activity"/>
    <property type="evidence" value="ECO:0007669"/>
    <property type="project" value="UniProtKB-KW"/>
</dbReference>
<accession>E6VTM8</accession>
<proteinExistence type="predicted"/>
<dbReference type="Gene3D" id="1.10.3210.10">
    <property type="entry name" value="Hypothetical protein af1432"/>
    <property type="match status" value="1"/>
</dbReference>
<dbReference type="STRING" id="643562.Daes_2310"/>
<evidence type="ECO:0000313" key="2">
    <source>
        <dbReference type="EMBL" id="ADU63315.1"/>
    </source>
</evidence>
<dbReference type="PANTHER" id="PTHR33525">
    <property type="match status" value="1"/>
</dbReference>
<keyword evidence="2" id="KW-0378">Hydrolase</keyword>
<dbReference type="InterPro" id="IPR013976">
    <property type="entry name" value="HDOD"/>
</dbReference>
<sequence length="286" mass="31979">MNQDKIQSFLRELPKMRNDLPFSPEVFRKLFFQTGASSLASLEEVGKTLGNDQGLTTRVLSLANSAYYGLQAEVQSVSRAAAVLGMAEIRNIVLTLGVNGLTRGRTMPNGFDLGEYWRHQFFVAMIARELSRITEVGNPDNLFTAGLLHDIGKLIIAMRRPEDWVGIRELADAEDMLDAEAEEEYWGLDHAVIGALVLKSWDLPPTLVEPVNWHHAPELSPGHSNEATVICVSDCAAHAVEEEEDRYDSRLDALCPDLEMEREEVLEVAEELAESKDIEQFIRLLS</sequence>
<dbReference type="HOGENOM" id="CLU_048246_4_2_7"/>
<dbReference type="eggNOG" id="COG1639">
    <property type="taxonomic scope" value="Bacteria"/>
</dbReference>
<dbReference type="Pfam" id="PF08668">
    <property type="entry name" value="HDOD"/>
    <property type="match status" value="1"/>
</dbReference>
<reference evidence="2 3" key="2">
    <citation type="journal article" date="2014" name="Genome Announc.">
        <title>Complete Genome Sequence of the Subsurface, Mesophilic Sulfate-Reducing Bacterium Desulfovibrio aespoeensis Aspo-2.</title>
        <authorList>
            <person name="Pedersen K."/>
            <person name="Bengtsson A."/>
            <person name="Edlund J."/>
            <person name="Rabe L."/>
            <person name="Hazen T."/>
            <person name="Chakraborty R."/>
            <person name="Goodwin L."/>
            <person name="Shapiro N."/>
        </authorList>
    </citation>
    <scope>NUCLEOTIDE SEQUENCE [LARGE SCALE GENOMIC DNA]</scope>
    <source>
        <strain evidence="3">ATCC 700646 / DSM 10631 / Aspo-2</strain>
    </source>
</reference>
<dbReference type="EMBL" id="CP002431">
    <property type="protein sequence ID" value="ADU63315.1"/>
    <property type="molecule type" value="Genomic_DNA"/>
</dbReference>
<dbReference type="SUPFAM" id="SSF109604">
    <property type="entry name" value="HD-domain/PDEase-like"/>
    <property type="match status" value="1"/>
</dbReference>